<reference evidence="1" key="1">
    <citation type="submission" date="2022-04" db="EMBL/GenBank/DDBJ databases">
        <title>A functionally conserved STORR gene fusion in Papaver species that diverged 16.8 million years ago.</title>
        <authorList>
            <person name="Catania T."/>
        </authorList>
    </citation>
    <scope>NUCLEOTIDE SEQUENCE</scope>
    <source>
        <strain evidence="1">S-188037</strain>
    </source>
</reference>
<sequence length="102" mass="11899">MQIEKNYSLAGVDFVDHWRVIGAGICGKTLTVYSQNLWIRRGILVLLQGNDMGSCWFDGWEDAGYVGIPMSENKRLILENWWWCLELKQMVEQNGLEWTLME</sequence>
<proteinExistence type="predicted"/>
<dbReference type="EMBL" id="JAJJMB010007708">
    <property type="protein sequence ID" value="KAI3927889.1"/>
    <property type="molecule type" value="Genomic_DNA"/>
</dbReference>
<accession>A0AAD4XMC4</accession>
<protein>
    <submittedName>
        <fullName evidence="1">Uncharacterized protein</fullName>
    </submittedName>
</protein>
<evidence type="ECO:0000313" key="1">
    <source>
        <dbReference type="EMBL" id="KAI3927889.1"/>
    </source>
</evidence>
<keyword evidence="2" id="KW-1185">Reference proteome</keyword>
<name>A0AAD4XMC4_9MAGN</name>
<comment type="caution">
    <text evidence="1">The sequence shown here is derived from an EMBL/GenBank/DDBJ whole genome shotgun (WGS) entry which is preliminary data.</text>
</comment>
<dbReference type="Proteomes" id="UP001202328">
    <property type="component" value="Unassembled WGS sequence"/>
</dbReference>
<evidence type="ECO:0000313" key="2">
    <source>
        <dbReference type="Proteomes" id="UP001202328"/>
    </source>
</evidence>
<gene>
    <name evidence="1" type="ORF">MKW98_023490</name>
</gene>
<organism evidence="1 2">
    <name type="scientific">Papaver atlanticum</name>
    <dbReference type="NCBI Taxonomy" id="357466"/>
    <lineage>
        <taxon>Eukaryota</taxon>
        <taxon>Viridiplantae</taxon>
        <taxon>Streptophyta</taxon>
        <taxon>Embryophyta</taxon>
        <taxon>Tracheophyta</taxon>
        <taxon>Spermatophyta</taxon>
        <taxon>Magnoliopsida</taxon>
        <taxon>Ranunculales</taxon>
        <taxon>Papaveraceae</taxon>
        <taxon>Papaveroideae</taxon>
        <taxon>Papaver</taxon>
    </lineage>
</organism>
<dbReference type="AlphaFoldDB" id="A0AAD4XMC4"/>